<keyword evidence="4" id="KW-0436">Ligase</keyword>
<organism evidence="4 5">
    <name type="scientific">Actinomyces massiliensis F0489</name>
    <dbReference type="NCBI Taxonomy" id="1125718"/>
    <lineage>
        <taxon>Bacteria</taxon>
        <taxon>Bacillati</taxon>
        <taxon>Actinomycetota</taxon>
        <taxon>Actinomycetes</taxon>
        <taxon>Actinomycetales</taxon>
        <taxon>Actinomycetaceae</taxon>
        <taxon>Actinomyces</taxon>
    </lineage>
</organism>
<feature type="region of interest" description="Disordered" evidence="1">
    <location>
        <begin position="1"/>
        <end position="55"/>
    </location>
</feature>
<dbReference type="eggNOG" id="COG0318">
    <property type="taxonomic scope" value="Bacteria"/>
</dbReference>
<protein>
    <submittedName>
        <fullName evidence="4">Long-chain-fatty-acid--CoA ligase</fullName>
        <ecNumber evidence="4">6.2.1.3</ecNumber>
    </submittedName>
</protein>
<dbReference type="Gene3D" id="3.30.300.30">
    <property type="match status" value="1"/>
</dbReference>
<dbReference type="PANTHER" id="PTHR43767">
    <property type="entry name" value="LONG-CHAIN-FATTY-ACID--COA LIGASE"/>
    <property type="match status" value="1"/>
</dbReference>
<dbReference type="Pfam" id="PF00501">
    <property type="entry name" value="AMP-binding"/>
    <property type="match status" value="1"/>
</dbReference>
<dbReference type="InterPro" id="IPR020845">
    <property type="entry name" value="AMP-binding_CS"/>
</dbReference>
<reference evidence="4 5" key="1">
    <citation type="submission" date="2012-05" db="EMBL/GenBank/DDBJ databases">
        <authorList>
            <person name="Harkins D.M."/>
            <person name="Madupu R."/>
            <person name="Durkin A.S."/>
            <person name="Torralba M."/>
            <person name="Methe B."/>
            <person name="Sutton G.G."/>
            <person name="Nelson K.E."/>
        </authorList>
    </citation>
    <scope>NUCLEOTIDE SEQUENCE [LARGE SCALE GENOMIC DNA]</scope>
    <source>
        <strain evidence="4 5">F0489</strain>
    </source>
</reference>
<dbReference type="InterPro" id="IPR042099">
    <property type="entry name" value="ANL_N_sf"/>
</dbReference>
<dbReference type="InterPro" id="IPR050237">
    <property type="entry name" value="ATP-dep_AMP-bd_enzyme"/>
</dbReference>
<accession>J1HEV3</accession>
<evidence type="ECO:0000256" key="1">
    <source>
        <dbReference type="SAM" id="MobiDB-lite"/>
    </source>
</evidence>
<sequence>MTPRGENAQSGSDSHPAGSADSTDSTDSADSTDSTDSTDSADYRRPHYQPGIPAVIDVPDAPLSELLETAARFYGERCALDFLGAGLTYTELLKASERAAQLLRESGVEAGDRVSMIMPNCPQHMIAVYGALRLGAIVAEHNPLAPAHEVRAQLDHHGARVVIVWEKGIDLVLDPASTAAGGPDPAVDPLSGRTVFSVDLSAAMPVRLRAALHLPVARARRMRASMKADVLPAGVLSWDREVSRASRLPASWPHPRGSDIAVLLHTGGTTGTPKAAMLSHTNLRANVNQAIAWVPMLHEGAENFLALLPFFHAFGLTFNLFCAVQKAATQVMLPKFSVSKVLDAHRRRPLTFFVGVPIMFERILRGAQKKGLSLKTLRYGVCGAAPMSSAVGAEWEAATGGFFIEGYGMTETSPIVAGTPMGPGRRLGALGLPFPSTDVRVVNPDDPDPDRQVPDGEPGELLVRGPQVFAGYWDDEEATAAAMLPGGWLRTGDMVRREDSFLWMTDRRRELILTGGFNVYPSQVEAAIRDMDGIADAAVIGLDGGADGELVCAAVVLDAGAPAGSLTLEDVRSHAERTLPHYALPRRLEIIDEIPRSAIGKVLRRVVREQITRNEHPASKQTSR</sequence>
<keyword evidence="5" id="KW-1185">Reference proteome</keyword>
<proteinExistence type="predicted"/>
<dbReference type="InterPro" id="IPR025110">
    <property type="entry name" value="AMP-bd_C"/>
</dbReference>
<feature type="domain" description="AMP-dependent synthetase/ligase" evidence="2">
    <location>
        <begin position="68"/>
        <end position="473"/>
    </location>
</feature>
<feature type="compositionally biased region" description="Low complexity" evidence="1">
    <location>
        <begin position="19"/>
        <end position="40"/>
    </location>
</feature>
<feature type="domain" description="AMP-binding enzyme C-terminal" evidence="3">
    <location>
        <begin position="523"/>
        <end position="601"/>
    </location>
</feature>
<dbReference type="SUPFAM" id="SSF56801">
    <property type="entry name" value="Acetyl-CoA synthetase-like"/>
    <property type="match status" value="1"/>
</dbReference>
<dbReference type="RefSeq" id="WP_008731515.1">
    <property type="nucleotide sequence ID" value="NZ_AKFT01000113.1"/>
</dbReference>
<dbReference type="GO" id="GO:0004467">
    <property type="term" value="F:long-chain fatty acid-CoA ligase activity"/>
    <property type="evidence" value="ECO:0007669"/>
    <property type="project" value="UniProtKB-EC"/>
</dbReference>
<evidence type="ECO:0000259" key="2">
    <source>
        <dbReference type="Pfam" id="PF00501"/>
    </source>
</evidence>
<evidence type="ECO:0000313" key="5">
    <source>
        <dbReference type="Proteomes" id="UP000002941"/>
    </source>
</evidence>
<evidence type="ECO:0000313" key="4">
    <source>
        <dbReference type="EMBL" id="EJF44295.1"/>
    </source>
</evidence>
<gene>
    <name evidence="4" type="ORF">HMPREF1318_0253</name>
</gene>
<evidence type="ECO:0000259" key="3">
    <source>
        <dbReference type="Pfam" id="PF13193"/>
    </source>
</evidence>
<dbReference type="InterPro" id="IPR045851">
    <property type="entry name" value="AMP-bd_C_sf"/>
</dbReference>
<dbReference type="OrthoDB" id="9803968at2"/>
<dbReference type="Gene3D" id="3.40.50.12780">
    <property type="entry name" value="N-terminal domain of ligase-like"/>
    <property type="match status" value="1"/>
</dbReference>
<name>J1HEV3_9ACTO</name>
<dbReference type="PANTHER" id="PTHR43767:SF1">
    <property type="entry name" value="NONRIBOSOMAL PEPTIDE SYNTHASE PES1 (EUROFUNG)-RELATED"/>
    <property type="match status" value="1"/>
</dbReference>
<dbReference type="Proteomes" id="UP000002941">
    <property type="component" value="Unassembled WGS sequence"/>
</dbReference>
<dbReference type="AlphaFoldDB" id="J1HEV3"/>
<dbReference type="InterPro" id="IPR000873">
    <property type="entry name" value="AMP-dep_synth/lig_dom"/>
</dbReference>
<dbReference type="PROSITE" id="PS00455">
    <property type="entry name" value="AMP_BINDING"/>
    <property type="match status" value="1"/>
</dbReference>
<dbReference type="PATRIC" id="fig|1125718.3.peg.1431"/>
<comment type="caution">
    <text evidence="4">The sequence shown here is derived from an EMBL/GenBank/DDBJ whole genome shotgun (WGS) entry which is preliminary data.</text>
</comment>
<dbReference type="EMBL" id="AKFT01000113">
    <property type="protein sequence ID" value="EJF44295.1"/>
    <property type="molecule type" value="Genomic_DNA"/>
</dbReference>
<dbReference type="EC" id="6.2.1.3" evidence="4"/>
<dbReference type="Pfam" id="PF13193">
    <property type="entry name" value="AMP-binding_C"/>
    <property type="match status" value="1"/>
</dbReference>